<protein>
    <submittedName>
        <fullName evidence="2">Uncharacterized protein</fullName>
    </submittedName>
</protein>
<comment type="caution">
    <text evidence="2">The sequence shown here is derived from an EMBL/GenBank/DDBJ whole genome shotgun (WGS) entry which is preliminary data.</text>
</comment>
<evidence type="ECO:0000256" key="1">
    <source>
        <dbReference type="SAM" id="MobiDB-lite"/>
    </source>
</evidence>
<accession>A0A6G1BY30</accession>
<feature type="compositionally biased region" description="Polar residues" evidence="1">
    <location>
        <begin position="97"/>
        <end position="114"/>
    </location>
</feature>
<sequence length="114" mass="12438">MDTTSWDSGRLCHSLAQSFYSSHGSVDMPSGTRTPSSRVPYSPYFSPCPCRRSPPYTPGYSPVTSRRGLHLIRTSHKSIAGLSITVPTYLSRAPIDVSSTDEPTTDVGQSEELQ</sequence>
<proteinExistence type="predicted"/>
<feature type="region of interest" description="Disordered" evidence="1">
    <location>
        <begin position="21"/>
        <end position="40"/>
    </location>
</feature>
<keyword evidence="3" id="KW-1185">Reference proteome</keyword>
<evidence type="ECO:0000313" key="3">
    <source>
        <dbReference type="Proteomes" id="UP000479710"/>
    </source>
</evidence>
<feature type="region of interest" description="Disordered" evidence="1">
    <location>
        <begin position="93"/>
        <end position="114"/>
    </location>
</feature>
<dbReference type="AlphaFoldDB" id="A0A6G1BY30"/>
<name>A0A6G1BY30_9ORYZ</name>
<organism evidence="2 3">
    <name type="scientific">Oryza meyeriana var. granulata</name>
    <dbReference type="NCBI Taxonomy" id="110450"/>
    <lineage>
        <taxon>Eukaryota</taxon>
        <taxon>Viridiplantae</taxon>
        <taxon>Streptophyta</taxon>
        <taxon>Embryophyta</taxon>
        <taxon>Tracheophyta</taxon>
        <taxon>Spermatophyta</taxon>
        <taxon>Magnoliopsida</taxon>
        <taxon>Liliopsida</taxon>
        <taxon>Poales</taxon>
        <taxon>Poaceae</taxon>
        <taxon>BOP clade</taxon>
        <taxon>Oryzoideae</taxon>
        <taxon>Oryzeae</taxon>
        <taxon>Oryzinae</taxon>
        <taxon>Oryza</taxon>
        <taxon>Oryza meyeriana</taxon>
    </lineage>
</organism>
<gene>
    <name evidence="2" type="ORF">E2562_021326</name>
</gene>
<evidence type="ECO:0000313" key="2">
    <source>
        <dbReference type="EMBL" id="KAF0893068.1"/>
    </source>
</evidence>
<reference evidence="2 3" key="1">
    <citation type="submission" date="2019-11" db="EMBL/GenBank/DDBJ databases">
        <title>Whole genome sequence of Oryza granulata.</title>
        <authorList>
            <person name="Li W."/>
        </authorList>
    </citation>
    <scope>NUCLEOTIDE SEQUENCE [LARGE SCALE GENOMIC DNA]</scope>
    <source>
        <strain evidence="3">cv. Menghai</strain>
        <tissue evidence="2">Leaf</tissue>
    </source>
</reference>
<dbReference type="Proteomes" id="UP000479710">
    <property type="component" value="Unassembled WGS sequence"/>
</dbReference>
<dbReference type="EMBL" id="SPHZ02000011">
    <property type="protein sequence ID" value="KAF0893068.1"/>
    <property type="molecule type" value="Genomic_DNA"/>
</dbReference>